<gene>
    <name evidence="7" type="ORF">J0895_22160</name>
</gene>
<comment type="caution">
    <text evidence="7">The sequence shown here is derived from an EMBL/GenBank/DDBJ whole genome shotgun (WGS) entry which is preliminary data.</text>
</comment>
<dbReference type="InterPro" id="IPR010095">
    <property type="entry name" value="Cas12f1-like_TNB"/>
</dbReference>
<proteinExistence type="inferred from homology"/>
<evidence type="ECO:0000256" key="2">
    <source>
        <dbReference type="ARBA" id="ARBA00022578"/>
    </source>
</evidence>
<keyword evidence="4" id="KW-0233">DNA recombination</keyword>
<keyword evidence="2" id="KW-0815">Transposition</keyword>
<reference evidence="7 8" key="1">
    <citation type="submission" date="2021-03" db="EMBL/GenBank/DDBJ databases">
        <title>Metabolic Capacity of the Antarctic Cyanobacterium Phormidium pseudopriestleyi that Sustains Oxygenic Photosynthesis in the Presence of Hydrogen Sulfide.</title>
        <authorList>
            <person name="Lumian J.E."/>
            <person name="Jungblut A.D."/>
            <person name="Dillon M.L."/>
            <person name="Hawes I."/>
            <person name="Doran P.T."/>
            <person name="Mackey T.J."/>
            <person name="Dick G.J."/>
            <person name="Grettenberger C.L."/>
            <person name="Sumner D.Y."/>
        </authorList>
    </citation>
    <scope>NUCLEOTIDE SEQUENCE [LARGE SCALE GENOMIC DNA]</scope>
    <source>
        <strain evidence="7 8">FRX01</strain>
    </source>
</reference>
<dbReference type="RefSeq" id="WP_207090164.1">
    <property type="nucleotide sequence ID" value="NZ_JAFLQW010000580.1"/>
</dbReference>
<dbReference type="NCBIfam" id="NF040570">
    <property type="entry name" value="guided_TnpB"/>
    <property type="match status" value="1"/>
</dbReference>
<name>A0ABS3FX85_9CYAN</name>
<keyword evidence="3" id="KW-0238">DNA-binding</keyword>
<feature type="domain" description="Cas12f1-like TNB" evidence="6">
    <location>
        <begin position="188"/>
        <end position="253"/>
    </location>
</feature>
<evidence type="ECO:0000259" key="5">
    <source>
        <dbReference type="Pfam" id="PF01385"/>
    </source>
</evidence>
<dbReference type="Pfam" id="PF07282">
    <property type="entry name" value="Cas12f1-like_TNB"/>
    <property type="match status" value="1"/>
</dbReference>
<sequence>MIYVLQSPYNSRSIPDGFEIKTVTIRQKADGWYVSVRIESKSTPDFPIIPDSEIKTITGCNMGLGKLVYLSDGSVIEHPRFATNKKTKCLMRVRHRRVSRKQKGSKSRSKAQIKINKLQNKIQQKREFYNWKLANKIVKKAHAVAVEDLNISGLMKRCKPVLSDPGIFLPNNQSAKRGLNRSIADASWYALTQKLEYLAVKSGKRLYKVNPQYTRETFSKCKHIDLDSRNGEKFICTNSGHIDDANRQAARNVKASVIEAYGLNVVKRIKYKMVRRSVRNLYN</sequence>
<protein>
    <submittedName>
        <fullName evidence="7">Transposase</fullName>
    </submittedName>
</protein>
<feature type="domain" description="Probable transposase IS891/IS1136/IS1341" evidence="5">
    <location>
        <begin position="50"/>
        <end position="156"/>
    </location>
</feature>
<dbReference type="EMBL" id="JAFLQW010000580">
    <property type="protein sequence ID" value="MBO0351734.1"/>
    <property type="molecule type" value="Genomic_DNA"/>
</dbReference>
<dbReference type="InterPro" id="IPR001959">
    <property type="entry name" value="Transposase"/>
</dbReference>
<evidence type="ECO:0000313" key="8">
    <source>
        <dbReference type="Proteomes" id="UP000664844"/>
    </source>
</evidence>
<evidence type="ECO:0000256" key="4">
    <source>
        <dbReference type="ARBA" id="ARBA00023172"/>
    </source>
</evidence>
<accession>A0ABS3FX85</accession>
<comment type="similarity">
    <text evidence="1">In the C-terminal section; belongs to the transposase 35 family.</text>
</comment>
<dbReference type="Proteomes" id="UP000664844">
    <property type="component" value="Unassembled WGS sequence"/>
</dbReference>
<evidence type="ECO:0000256" key="3">
    <source>
        <dbReference type="ARBA" id="ARBA00023125"/>
    </source>
</evidence>
<evidence type="ECO:0000256" key="1">
    <source>
        <dbReference type="ARBA" id="ARBA00008761"/>
    </source>
</evidence>
<evidence type="ECO:0000259" key="6">
    <source>
        <dbReference type="Pfam" id="PF07282"/>
    </source>
</evidence>
<dbReference type="Pfam" id="PF01385">
    <property type="entry name" value="OrfB_IS605"/>
    <property type="match status" value="1"/>
</dbReference>
<organism evidence="7 8">
    <name type="scientific">Phormidium pseudopriestleyi FRX01</name>
    <dbReference type="NCBI Taxonomy" id="1759528"/>
    <lineage>
        <taxon>Bacteria</taxon>
        <taxon>Bacillati</taxon>
        <taxon>Cyanobacteriota</taxon>
        <taxon>Cyanophyceae</taxon>
        <taxon>Oscillatoriophycideae</taxon>
        <taxon>Oscillatoriales</taxon>
        <taxon>Oscillatoriaceae</taxon>
        <taxon>Phormidium</taxon>
    </lineage>
</organism>
<evidence type="ECO:0000313" key="7">
    <source>
        <dbReference type="EMBL" id="MBO0351734.1"/>
    </source>
</evidence>
<keyword evidence="8" id="KW-1185">Reference proteome</keyword>